<dbReference type="AlphaFoldDB" id="A0AA39Z7K6"/>
<evidence type="ECO:0000313" key="2">
    <source>
        <dbReference type="EMBL" id="KAK0665690.1"/>
    </source>
</evidence>
<evidence type="ECO:0000259" key="1">
    <source>
        <dbReference type="Pfam" id="PF20150"/>
    </source>
</evidence>
<sequence>MASSELAVSFSQFSDLPGEIRAQIWDEFMSLEGSDNSRLVEVDIVDRNPLGTKERFNPDSDTWTWTTRDMLREKLFEMLRCPGADYRPRVGWHVPQPSVLCHVSREARAHARRRFYTVLLHSGEVQPQNGIVLFNPDVDILSQNFELVTLKTRRGQPRLPPTVTSVGHFIRRPLIHGQNLQPNIEGFHKILPIVSTSSALSKYRFGDVFCVNFLKHIHINLHGLTEEPRHGEGVCYDNRSYRSFSAGLLQFLSGKAGQERSVTISLTDGDFGLFAEYQRGATGEFPRRNTGSRKGMYRPFVYRLLSVASLRGQDYLVFEDDFELFLNDDDDLDPTKLLITNAIRPKNGVILTTELLPDQNFILLEVVDVDGDISWLTRRGESILAPTIDDSTPEEKREMQWLNQFDYITDVGPSHLVGDGAMRSLLQASGGGNSPDDNLQKQGLCGPNFGMGKATAFGDKKVDWVERRWRKDGWPC</sequence>
<keyword evidence="3" id="KW-1185">Reference proteome</keyword>
<protein>
    <recommendedName>
        <fullName evidence="1">2EXR domain-containing protein</fullName>
    </recommendedName>
</protein>
<evidence type="ECO:0000313" key="3">
    <source>
        <dbReference type="Proteomes" id="UP001174997"/>
    </source>
</evidence>
<dbReference type="InterPro" id="IPR045518">
    <property type="entry name" value="2EXR"/>
</dbReference>
<accession>A0AA39Z7K6</accession>
<proteinExistence type="predicted"/>
<feature type="domain" description="2EXR" evidence="1">
    <location>
        <begin position="10"/>
        <end position="141"/>
    </location>
</feature>
<dbReference type="Pfam" id="PF20150">
    <property type="entry name" value="2EXR"/>
    <property type="match status" value="1"/>
</dbReference>
<organism evidence="2 3">
    <name type="scientific">Cercophora samala</name>
    <dbReference type="NCBI Taxonomy" id="330535"/>
    <lineage>
        <taxon>Eukaryota</taxon>
        <taxon>Fungi</taxon>
        <taxon>Dikarya</taxon>
        <taxon>Ascomycota</taxon>
        <taxon>Pezizomycotina</taxon>
        <taxon>Sordariomycetes</taxon>
        <taxon>Sordariomycetidae</taxon>
        <taxon>Sordariales</taxon>
        <taxon>Lasiosphaeriaceae</taxon>
        <taxon>Cercophora</taxon>
    </lineage>
</organism>
<dbReference type="Proteomes" id="UP001174997">
    <property type="component" value="Unassembled WGS sequence"/>
</dbReference>
<dbReference type="EMBL" id="JAULSY010000104">
    <property type="protein sequence ID" value="KAK0665690.1"/>
    <property type="molecule type" value="Genomic_DNA"/>
</dbReference>
<comment type="caution">
    <text evidence="2">The sequence shown here is derived from an EMBL/GenBank/DDBJ whole genome shotgun (WGS) entry which is preliminary data.</text>
</comment>
<gene>
    <name evidence="2" type="ORF">QBC41DRAFT_305901</name>
</gene>
<reference evidence="2" key="1">
    <citation type="submission" date="2023-06" db="EMBL/GenBank/DDBJ databases">
        <title>Genome-scale phylogeny and comparative genomics of the fungal order Sordariales.</title>
        <authorList>
            <consortium name="Lawrence Berkeley National Laboratory"/>
            <person name="Hensen N."/>
            <person name="Bonometti L."/>
            <person name="Westerberg I."/>
            <person name="Brannstrom I.O."/>
            <person name="Guillou S."/>
            <person name="Cros-Aarteil S."/>
            <person name="Calhoun S."/>
            <person name="Haridas S."/>
            <person name="Kuo A."/>
            <person name="Mondo S."/>
            <person name="Pangilinan J."/>
            <person name="Riley R."/>
            <person name="Labutti K."/>
            <person name="Andreopoulos B."/>
            <person name="Lipzen A."/>
            <person name="Chen C."/>
            <person name="Yanf M."/>
            <person name="Daum C."/>
            <person name="Ng V."/>
            <person name="Clum A."/>
            <person name="Steindorff A."/>
            <person name="Ohm R."/>
            <person name="Martin F."/>
            <person name="Silar P."/>
            <person name="Natvig D."/>
            <person name="Lalanne C."/>
            <person name="Gautier V."/>
            <person name="Ament-Velasquez S.L."/>
            <person name="Kruys A."/>
            <person name="Hutchinson M.I."/>
            <person name="Powell A.J."/>
            <person name="Barry K."/>
            <person name="Miller A.N."/>
            <person name="Grigoriev I.V."/>
            <person name="Debuchy R."/>
            <person name="Gladieux P."/>
            <person name="Thoren M.H."/>
            <person name="Johannesson H."/>
        </authorList>
    </citation>
    <scope>NUCLEOTIDE SEQUENCE</scope>
    <source>
        <strain evidence="2">CBS 307.81</strain>
    </source>
</reference>
<name>A0AA39Z7K6_9PEZI</name>